<dbReference type="InterPro" id="IPR017932">
    <property type="entry name" value="GATase_2_dom"/>
</dbReference>
<evidence type="ECO:0000256" key="10">
    <source>
        <dbReference type="HAMAP-Rule" id="MF_00164"/>
    </source>
</evidence>
<evidence type="ECO:0000313" key="14">
    <source>
        <dbReference type="Proteomes" id="UP000278632"/>
    </source>
</evidence>
<evidence type="ECO:0000259" key="12">
    <source>
        <dbReference type="PROSITE" id="PS51464"/>
    </source>
</evidence>
<evidence type="ECO:0000256" key="9">
    <source>
        <dbReference type="ARBA" id="ARBA00022962"/>
    </source>
</evidence>
<dbReference type="GO" id="GO:0097367">
    <property type="term" value="F:carbohydrate derivative binding"/>
    <property type="evidence" value="ECO:0007669"/>
    <property type="project" value="InterPro"/>
</dbReference>
<dbReference type="NCBIfam" id="NF001484">
    <property type="entry name" value="PRK00331.1"/>
    <property type="match status" value="1"/>
</dbReference>
<evidence type="ECO:0000256" key="3">
    <source>
        <dbReference type="ARBA" id="ARBA00012916"/>
    </source>
</evidence>
<feature type="domain" description="SIS" evidence="12">
    <location>
        <begin position="458"/>
        <end position="599"/>
    </location>
</feature>
<dbReference type="InterPro" id="IPR035490">
    <property type="entry name" value="GlmS/FrlB_SIS"/>
</dbReference>
<dbReference type="GO" id="GO:0006002">
    <property type="term" value="P:fructose 6-phosphate metabolic process"/>
    <property type="evidence" value="ECO:0007669"/>
    <property type="project" value="TreeGrafter"/>
</dbReference>
<dbReference type="NCBIfam" id="TIGR01135">
    <property type="entry name" value="glmS"/>
    <property type="match status" value="1"/>
</dbReference>
<protein>
    <recommendedName>
        <fullName evidence="4 10">Glutamine--fructose-6-phosphate aminotransferase [isomerizing]</fullName>
        <ecNumber evidence="3 10">2.6.1.16</ecNumber>
    </recommendedName>
    <alternativeName>
        <fullName evidence="10">D-fructose-6-phosphate amidotransferase</fullName>
    </alternativeName>
    <alternativeName>
        <fullName evidence="10">GFAT</fullName>
    </alternativeName>
    <alternativeName>
        <fullName evidence="10">Glucosamine-6-phosphate synthase</fullName>
    </alternativeName>
    <alternativeName>
        <fullName evidence="10">Hexosephosphate aminotransferase</fullName>
    </alternativeName>
    <alternativeName>
        <fullName evidence="10">L-glutamine--D-fructose-6-phosphate amidotransferase</fullName>
    </alternativeName>
</protein>
<dbReference type="PROSITE" id="PS51278">
    <property type="entry name" value="GATASE_TYPE_2"/>
    <property type="match status" value="1"/>
</dbReference>
<keyword evidence="14" id="KW-1185">Reference proteome</keyword>
<keyword evidence="9" id="KW-0315">Glutamine amidotransferase</keyword>
<keyword evidence="6 10" id="KW-0032">Aminotransferase</keyword>
<dbReference type="PROSITE" id="PS51464">
    <property type="entry name" value="SIS"/>
    <property type="match status" value="2"/>
</dbReference>
<dbReference type="Gene3D" id="3.60.20.10">
    <property type="entry name" value="Glutamine Phosphoribosylpyrophosphate, subunit 1, domain 1"/>
    <property type="match status" value="1"/>
</dbReference>
<dbReference type="Gene3D" id="3.40.50.10490">
    <property type="entry name" value="Glucose-6-phosphate isomerase like protein, domain 1"/>
    <property type="match status" value="2"/>
</dbReference>
<evidence type="ECO:0000256" key="4">
    <source>
        <dbReference type="ARBA" id="ARBA00016090"/>
    </source>
</evidence>
<dbReference type="SUPFAM" id="SSF56235">
    <property type="entry name" value="N-terminal nucleophile aminohydrolases (Ntn hydrolases)"/>
    <property type="match status" value="1"/>
</dbReference>
<dbReference type="EC" id="2.6.1.16" evidence="3 10"/>
<name>A0A3N0AZH2_9ACTN</name>
<comment type="catalytic activity">
    <reaction evidence="1 10">
        <text>D-fructose 6-phosphate + L-glutamine = D-glucosamine 6-phosphate + L-glutamate</text>
        <dbReference type="Rhea" id="RHEA:13237"/>
        <dbReference type="ChEBI" id="CHEBI:29985"/>
        <dbReference type="ChEBI" id="CHEBI:58359"/>
        <dbReference type="ChEBI" id="CHEBI:58725"/>
        <dbReference type="ChEBI" id="CHEBI:61527"/>
        <dbReference type="EC" id="2.6.1.16"/>
    </reaction>
</comment>
<dbReference type="CDD" id="cd00714">
    <property type="entry name" value="GFAT"/>
    <property type="match status" value="1"/>
</dbReference>
<evidence type="ECO:0000256" key="6">
    <source>
        <dbReference type="ARBA" id="ARBA00022576"/>
    </source>
</evidence>
<dbReference type="GO" id="GO:0005975">
    <property type="term" value="P:carbohydrate metabolic process"/>
    <property type="evidence" value="ECO:0007669"/>
    <property type="project" value="UniProtKB-UniRule"/>
</dbReference>
<proteinExistence type="inferred from homology"/>
<dbReference type="InterPro" id="IPR029055">
    <property type="entry name" value="Ntn_hydrolases_N"/>
</dbReference>
<accession>A0A3N0AZH2</accession>
<dbReference type="HAMAP" id="MF_00164">
    <property type="entry name" value="GlmS"/>
    <property type="match status" value="1"/>
</dbReference>
<evidence type="ECO:0000259" key="11">
    <source>
        <dbReference type="PROSITE" id="PS51278"/>
    </source>
</evidence>
<evidence type="ECO:0000313" key="13">
    <source>
        <dbReference type="EMBL" id="RNL39974.1"/>
    </source>
</evidence>
<comment type="function">
    <text evidence="10">Catalyzes the first step in hexosamine metabolism, converting fructose-6P into glucosamine-6P using glutamine as a nitrogen source.</text>
</comment>
<dbReference type="GO" id="GO:0005829">
    <property type="term" value="C:cytosol"/>
    <property type="evidence" value="ECO:0007669"/>
    <property type="project" value="TreeGrafter"/>
</dbReference>
<dbReference type="AlphaFoldDB" id="A0A3N0AZH2"/>
<dbReference type="CDD" id="cd05009">
    <property type="entry name" value="SIS_GlmS_GlmD_2"/>
    <property type="match status" value="1"/>
</dbReference>
<keyword evidence="5 10" id="KW-0963">Cytoplasm</keyword>
<dbReference type="InterPro" id="IPR046348">
    <property type="entry name" value="SIS_dom_sf"/>
</dbReference>
<dbReference type="InterPro" id="IPR005855">
    <property type="entry name" value="GFAT"/>
</dbReference>
<comment type="subunit">
    <text evidence="10">Homodimer.</text>
</comment>
<comment type="caution">
    <text evidence="13">The sequence shown here is derived from an EMBL/GenBank/DDBJ whole genome shotgun (WGS) entry which is preliminary data.</text>
</comment>
<dbReference type="PANTHER" id="PTHR10937:SF0">
    <property type="entry name" value="GLUTAMINE--FRUCTOSE-6-PHOSPHATE TRANSAMINASE (ISOMERIZING)"/>
    <property type="match status" value="1"/>
</dbReference>
<sequence length="609" mass="65567">MCGIVGYTGRRPVQDILIEGLSRLEYRGYDSAGIAIEQDGALEAVHRKGKVSSLAHTLGHFNFTGTCGIGHTRWATHGRPSEANAHPHTSCDGRIAVVHNGIIENFAELREELEGLGHVFTSQTDTEVIPHLVEEAYRESHDLMQAVREAADRLIGAYAIAVISADEPGTLVVSRKDSPLVVGLADDGAYVASDIIAVIDATRDVAVLSDGDIAKLTPESSEFFNAHGERFQPEITHVDWDVDVAEKGGYPDFMLKEIHEQPRVIRDTLAGRLVNGALAIDELDLSVEELNLIDRVYVIACGTSYHAGLIAKNLIEGWARIPTEVEVASEFRYRNPIITPTTLVVAVSQSGETADTLAAIRDARVKGARVFGITNVVGSPVARESDGVIYTKANKEIAVASTKSFLGQVVSLTLLAMLLAQVKGKLKMNQVRLLFRELADTADQVERILADTSAVDEAARACKDAASALFVGRGMGAAISYEGALKLKEISYLHAEAYPAGEMKHGPIALLDEGFPVIAVATKSPVYDKLISNLQESKARGAMVVAIATEGDQEIGQHADHVIYIPKVRDAFSAITASVPLQLFARAIAVERGCDVDQPRNLAKSVTVE</sequence>
<evidence type="ECO:0000256" key="8">
    <source>
        <dbReference type="ARBA" id="ARBA00022737"/>
    </source>
</evidence>
<feature type="active site" description="Nucleophile; for GATase activity" evidence="10">
    <location>
        <position position="2"/>
    </location>
</feature>
<dbReference type="OrthoDB" id="9761808at2"/>
<feature type="domain" description="SIS" evidence="12">
    <location>
        <begin position="286"/>
        <end position="425"/>
    </location>
</feature>
<feature type="domain" description="Glutamine amidotransferase type-2" evidence="11">
    <location>
        <begin position="2"/>
        <end position="219"/>
    </location>
</feature>
<dbReference type="FunFam" id="3.40.50.10490:FF:000001">
    <property type="entry name" value="Glutamine--fructose-6-phosphate aminotransferase [isomerizing]"/>
    <property type="match status" value="1"/>
</dbReference>
<feature type="active site" description="For Fru-6P isomerization activity" evidence="10">
    <location>
        <position position="604"/>
    </location>
</feature>
<gene>
    <name evidence="10 13" type="primary">glmS</name>
    <name evidence="13" type="ORF">DMP08_10605</name>
</gene>
<dbReference type="RefSeq" id="WP_123192857.1">
    <property type="nucleotide sequence ID" value="NZ_QICD01000029.1"/>
</dbReference>
<dbReference type="GO" id="GO:0006047">
    <property type="term" value="P:UDP-N-acetylglucosamine metabolic process"/>
    <property type="evidence" value="ECO:0007669"/>
    <property type="project" value="TreeGrafter"/>
</dbReference>
<keyword evidence="7 10" id="KW-0808">Transferase</keyword>
<comment type="subcellular location">
    <subcellularLocation>
        <location evidence="2 10">Cytoplasm</location>
    </subcellularLocation>
</comment>
<reference evidence="14" key="1">
    <citation type="submission" date="2018-05" db="EMBL/GenBank/DDBJ databases">
        <title>Genome Sequencing of selected type strains of the family Eggerthellaceae.</title>
        <authorList>
            <person name="Danylec N."/>
            <person name="Stoll D.A."/>
            <person name="Doetsch A."/>
            <person name="Huch M."/>
        </authorList>
    </citation>
    <scope>NUCLEOTIDE SEQUENCE [LARGE SCALE GENOMIC DNA]</scope>
    <source>
        <strain evidence="14">DSM 16106</strain>
    </source>
</reference>
<evidence type="ECO:0000256" key="5">
    <source>
        <dbReference type="ARBA" id="ARBA00022490"/>
    </source>
</evidence>
<dbReference type="Proteomes" id="UP000278632">
    <property type="component" value="Unassembled WGS sequence"/>
</dbReference>
<dbReference type="InterPro" id="IPR035466">
    <property type="entry name" value="GlmS/AgaS_SIS"/>
</dbReference>
<dbReference type="Pfam" id="PF13522">
    <property type="entry name" value="GATase_6"/>
    <property type="match status" value="1"/>
</dbReference>
<dbReference type="FunFam" id="3.60.20.10:FF:000006">
    <property type="entry name" value="Glutamine--fructose-6-phosphate aminotransferase [isomerizing]"/>
    <property type="match status" value="1"/>
</dbReference>
<dbReference type="GO" id="GO:0006487">
    <property type="term" value="P:protein N-linked glycosylation"/>
    <property type="evidence" value="ECO:0007669"/>
    <property type="project" value="TreeGrafter"/>
</dbReference>
<organism evidence="13 14">
    <name type="scientific">Paraeggerthella hongkongensis</name>
    <dbReference type="NCBI Taxonomy" id="230658"/>
    <lineage>
        <taxon>Bacteria</taxon>
        <taxon>Bacillati</taxon>
        <taxon>Actinomycetota</taxon>
        <taxon>Coriobacteriia</taxon>
        <taxon>Eggerthellales</taxon>
        <taxon>Eggerthellaceae</taxon>
        <taxon>Paraeggerthella</taxon>
    </lineage>
</organism>
<dbReference type="PANTHER" id="PTHR10937">
    <property type="entry name" value="GLUCOSAMINE--FRUCTOSE-6-PHOSPHATE AMINOTRANSFERASE, ISOMERIZING"/>
    <property type="match status" value="1"/>
</dbReference>
<keyword evidence="8" id="KW-0677">Repeat</keyword>
<dbReference type="GO" id="GO:0004360">
    <property type="term" value="F:glutamine-fructose-6-phosphate transaminase (isomerizing) activity"/>
    <property type="evidence" value="ECO:0007669"/>
    <property type="project" value="UniProtKB-UniRule"/>
</dbReference>
<dbReference type="CDD" id="cd05008">
    <property type="entry name" value="SIS_GlmS_GlmD_1"/>
    <property type="match status" value="1"/>
</dbReference>
<dbReference type="Pfam" id="PF01380">
    <property type="entry name" value="SIS"/>
    <property type="match status" value="2"/>
</dbReference>
<dbReference type="InterPro" id="IPR001347">
    <property type="entry name" value="SIS_dom"/>
</dbReference>
<evidence type="ECO:0000256" key="7">
    <source>
        <dbReference type="ARBA" id="ARBA00022679"/>
    </source>
</evidence>
<dbReference type="InterPro" id="IPR047084">
    <property type="entry name" value="GFAT_N"/>
</dbReference>
<dbReference type="EMBL" id="QICD01000029">
    <property type="protein sequence ID" value="RNL39974.1"/>
    <property type="molecule type" value="Genomic_DNA"/>
</dbReference>
<evidence type="ECO:0000256" key="2">
    <source>
        <dbReference type="ARBA" id="ARBA00004496"/>
    </source>
</evidence>
<dbReference type="SUPFAM" id="SSF53697">
    <property type="entry name" value="SIS domain"/>
    <property type="match status" value="1"/>
</dbReference>
<feature type="initiator methionine" description="Removed" evidence="10">
    <location>
        <position position="1"/>
    </location>
</feature>
<evidence type="ECO:0000256" key="1">
    <source>
        <dbReference type="ARBA" id="ARBA00001031"/>
    </source>
</evidence>